<organism evidence="1">
    <name type="scientific">virus sp. ctoYX9</name>
    <dbReference type="NCBI Taxonomy" id="2825822"/>
    <lineage>
        <taxon>Viruses</taxon>
    </lineage>
</organism>
<name>A0A8S5RPF8_9VIRU</name>
<accession>A0A8S5RPF8</accession>
<proteinExistence type="predicted"/>
<reference evidence="1" key="1">
    <citation type="journal article" date="2021" name="Proc. Natl. Acad. Sci. U.S.A.">
        <title>A Catalog of Tens of Thousands of Viruses from Human Metagenomes Reveals Hidden Associations with Chronic Diseases.</title>
        <authorList>
            <person name="Tisza M.J."/>
            <person name="Buck C.B."/>
        </authorList>
    </citation>
    <scope>NUCLEOTIDE SEQUENCE</scope>
    <source>
        <strain evidence="1">CtoYX9</strain>
    </source>
</reference>
<sequence length="57" mass="6293">MNNTTLQNFLIDDVRALIAAIRNNEELAAQAIPGSGFDTLNDFAIYWGIHINSTTVK</sequence>
<protein>
    <submittedName>
        <fullName evidence="1">Nif11 domain</fullName>
    </submittedName>
</protein>
<evidence type="ECO:0000313" key="1">
    <source>
        <dbReference type="EMBL" id="DAE32973.1"/>
    </source>
</evidence>
<dbReference type="EMBL" id="BK059131">
    <property type="protein sequence ID" value="DAE32973.1"/>
    <property type="molecule type" value="Genomic_DNA"/>
</dbReference>